<evidence type="ECO:0000313" key="2">
    <source>
        <dbReference type="Proteomes" id="UP000824890"/>
    </source>
</evidence>
<accession>A0ABQ7ZD67</accession>
<gene>
    <name evidence="1" type="ORF">HID58_065447</name>
</gene>
<dbReference type="Proteomes" id="UP000824890">
    <property type="component" value="Unassembled WGS sequence"/>
</dbReference>
<proteinExistence type="predicted"/>
<comment type="caution">
    <text evidence="1">The sequence shown here is derived from an EMBL/GenBank/DDBJ whole genome shotgun (WGS) entry which is preliminary data.</text>
</comment>
<protein>
    <submittedName>
        <fullName evidence="1">Uncharacterized protein</fullName>
    </submittedName>
</protein>
<dbReference type="EMBL" id="JAGKQM010000015">
    <property type="protein sequence ID" value="KAH0878053.1"/>
    <property type="molecule type" value="Genomic_DNA"/>
</dbReference>
<sequence>ELPIITPTTRKYGLNLKKLDSLYKPNIMAMHSSSAAEYVEYDHYLIKRWNTMDLTKMTTSIIPNPNLGLLAQQRGSMASDFQHMANSSYLFLRQNLTCPRWSTRLAMTLIPMI</sequence>
<keyword evidence="2" id="KW-1185">Reference proteome</keyword>
<evidence type="ECO:0000313" key="1">
    <source>
        <dbReference type="EMBL" id="KAH0878053.1"/>
    </source>
</evidence>
<feature type="non-terminal residue" evidence="1">
    <location>
        <position position="1"/>
    </location>
</feature>
<organism evidence="1 2">
    <name type="scientific">Brassica napus</name>
    <name type="common">Rape</name>
    <dbReference type="NCBI Taxonomy" id="3708"/>
    <lineage>
        <taxon>Eukaryota</taxon>
        <taxon>Viridiplantae</taxon>
        <taxon>Streptophyta</taxon>
        <taxon>Embryophyta</taxon>
        <taxon>Tracheophyta</taxon>
        <taxon>Spermatophyta</taxon>
        <taxon>Magnoliopsida</taxon>
        <taxon>eudicotyledons</taxon>
        <taxon>Gunneridae</taxon>
        <taxon>Pentapetalae</taxon>
        <taxon>rosids</taxon>
        <taxon>malvids</taxon>
        <taxon>Brassicales</taxon>
        <taxon>Brassicaceae</taxon>
        <taxon>Brassiceae</taxon>
        <taxon>Brassica</taxon>
    </lineage>
</organism>
<reference evidence="1 2" key="1">
    <citation type="submission" date="2021-05" db="EMBL/GenBank/DDBJ databases">
        <title>Genome Assembly of Synthetic Allotetraploid Brassica napus Reveals Homoeologous Exchanges between Subgenomes.</title>
        <authorList>
            <person name="Davis J.T."/>
        </authorList>
    </citation>
    <scope>NUCLEOTIDE SEQUENCE [LARGE SCALE GENOMIC DNA]</scope>
    <source>
        <strain evidence="2">cv. Da-Ae</strain>
        <tissue evidence="1">Seedling</tissue>
    </source>
</reference>
<name>A0ABQ7ZD67_BRANA</name>